<dbReference type="SMART" id="SM01162">
    <property type="entry name" value="DUF1771"/>
    <property type="match status" value="1"/>
</dbReference>
<evidence type="ECO:0000313" key="3">
    <source>
        <dbReference type="Proteomes" id="UP000747399"/>
    </source>
</evidence>
<dbReference type="InterPro" id="IPR013899">
    <property type="entry name" value="DUF1771"/>
</dbReference>
<keyword evidence="3" id="KW-1185">Reference proteome</keyword>
<dbReference type="AlphaFoldDB" id="A0A8J4B6P6"/>
<dbReference type="SMART" id="SM00463">
    <property type="entry name" value="SMR"/>
    <property type="match status" value="1"/>
</dbReference>
<dbReference type="InterPro" id="IPR036063">
    <property type="entry name" value="Smr_dom_sf"/>
</dbReference>
<dbReference type="PANTHER" id="PTHR47417">
    <property type="entry name" value="SMR DOMAIN-CONTAINING PROTEIN YPL199C"/>
    <property type="match status" value="1"/>
</dbReference>
<dbReference type="Pfam" id="PF08590">
    <property type="entry name" value="DUF1771"/>
    <property type="match status" value="1"/>
</dbReference>
<dbReference type="InterPro" id="IPR053020">
    <property type="entry name" value="Smr_domain_protein"/>
</dbReference>
<reference evidence="2" key="1">
    <citation type="journal article" date="2021" name="Proc. Natl. Acad. Sci. U.S.A.">
        <title>Three genomes in the algal genus Volvox reveal the fate of a haploid sex-determining region after a transition to homothallism.</title>
        <authorList>
            <person name="Yamamoto K."/>
            <person name="Hamaji T."/>
            <person name="Kawai-Toyooka H."/>
            <person name="Matsuzaki R."/>
            <person name="Takahashi F."/>
            <person name="Nishimura Y."/>
            <person name="Kawachi M."/>
            <person name="Noguchi H."/>
            <person name="Minakuchi Y."/>
            <person name="Umen J.G."/>
            <person name="Toyoda A."/>
            <person name="Nozaki H."/>
        </authorList>
    </citation>
    <scope>NUCLEOTIDE SEQUENCE</scope>
    <source>
        <strain evidence="2">NIES-3780</strain>
    </source>
</reference>
<protein>
    <recommendedName>
        <fullName evidence="1">Smr domain-containing protein</fullName>
    </recommendedName>
</protein>
<dbReference type="Gene3D" id="3.30.1370.110">
    <property type="match status" value="1"/>
</dbReference>
<evidence type="ECO:0000259" key="1">
    <source>
        <dbReference type="PROSITE" id="PS50828"/>
    </source>
</evidence>
<name>A0A8J4B6P6_9CHLO</name>
<feature type="domain" description="Smr" evidence="1">
    <location>
        <begin position="100"/>
        <end position="176"/>
    </location>
</feature>
<dbReference type="Proteomes" id="UP000747399">
    <property type="component" value="Unassembled WGS sequence"/>
</dbReference>
<dbReference type="Pfam" id="PF01713">
    <property type="entry name" value="Smr"/>
    <property type="match status" value="1"/>
</dbReference>
<dbReference type="SUPFAM" id="SSF160443">
    <property type="entry name" value="SMR domain-like"/>
    <property type="match status" value="1"/>
</dbReference>
<dbReference type="InterPro" id="IPR002625">
    <property type="entry name" value="Smr_dom"/>
</dbReference>
<dbReference type="EMBL" id="BNCO01000017">
    <property type="protein sequence ID" value="GIL54417.1"/>
    <property type="molecule type" value="Genomic_DNA"/>
</dbReference>
<dbReference type="PROSITE" id="PS50828">
    <property type="entry name" value="SMR"/>
    <property type="match status" value="1"/>
</dbReference>
<organism evidence="2 3">
    <name type="scientific">Volvox africanus</name>
    <dbReference type="NCBI Taxonomy" id="51714"/>
    <lineage>
        <taxon>Eukaryota</taxon>
        <taxon>Viridiplantae</taxon>
        <taxon>Chlorophyta</taxon>
        <taxon>core chlorophytes</taxon>
        <taxon>Chlorophyceae</taxon>
        <taxon>CS clade</taxon>
        <taxon>Chlamydomonadales</taxon>
        <taxon>Volvocaceae</taxon>
        <taxon>Volvox</taxon>
    </lineage>
</organism>
<accession>A0A8J4B6P6</accession>
<dbReference type="PANTHER" id="PTHR47417:SF1">
    <property type="entry name" value="SMR DOMAIN-CONTAINING PROTEIN YPL199C"/>
    <property type="match status" value="1"/>
</dbReference>
<evidence type="ECO:0000313" key="2">
    <source>
        <dbReference type="EMBL" id="GIL54417.1"/>
    </source>
</evidence>
<gene>
    <name evidence="2" type="ORF">Vafri_9954</name>
</gene>
<sequence>MGNSASNNNAGAFDLIADTTSPEYWREQGNQLARARNEAFTASKAAYSRGDYALAGQLSRQGKDYARRSKEAHSKASALFLQRNNPGTVATGTDAPNGFLDLHGLRVQEAIPVVQQALARGRARGQKQLVLVVGRGLHSPGGVSKLRPAIEDMVQHHNVRATPGVPNEGCITIEFVTAAERGWVGWLADRGCIIC</sequence>
<comment type="caution">
    <text evidence="2">The sequence shown here is derived from an EMBL/GenBank/DDBJ whole genome shotgun (WGS) entry which is preliminary data.</text>
</comment>
<proteinExistence type="predicted"/>